<evidence type="ECO:0000256" key="1">
    <source>
        <dbReference type="SAM" id="Coils"/>
    </source>
</evidence>
<feature type="coiled-coil region" evidence="1">
    <location>
        <begin position="264"/>
        <end position="294"/>
    </location>
</feature>
<proteinExistence type="predicted"/>
<name>A0ABR3AN30_PHYBL</name>
<reference evidence="3 4" key="1">
    <citation type="submission" date="2024-04" db="EMBL/GenBank/DDBJ databases">
        <title>Symmetric and asymmetric DNA N6-adenine methylation regulates different biological responses in Mucorales.</title>
        <authorList>
            <consortium name="Lawrence Berkeley National Laboratory"/>
            <person name="Lax C."/>
            <person name="Mondo S.J."/>
            <person name="Osorio-Concepcion M."/>
            <person name="Muszewska A."/>
            <person name="Corrochano-Luque M."/>
            <person name="Gutierrez G."/>
            <person name="Riley R."/>
            <person name="Lipzen A."/>
            <person name="Guo J."/>
            <person name="Hundley H."/>
            <person name="Amirebrahimi M."/>
            <person name="Ng V."/>
            <person name="Lorenzo-Gutierrez D."/>
            <person name="Binder U."/>
            <person name="Yang J."/>
            <person name="Song Y."/>
            <person name="Canovas D."/>
            <person name="Navarro E."/>
            <person name="Freitag M."/>
            <person name="Gabaldon T."/>
            <person name="Grigoriev I.V."/>
            <person name="Corrochano L.M."/>
            <person name="Nicolas F.E."/>
            <person name="Garre V."/>
        </authorList>
    </citation>
    <scope>NUCLEOTIDE SEQUENCE [LARGE SCALE GENOMIC DNA]</scope>
    <source>
        <strain evidence="3 4">L51</strain>
    </source>
</reference>
<evidence type="ECO:0000313" key="3">
    <source>
        <dbReference type="EMBL" id="KAL0078073.1"/>
    </source>
</evidence>
<dbReference type="InterPro" id="IPR038398">
    <property type="entry name" value="NCD2_sf"/>
</dbReference>
<evidence type="ECO:0008006" key="5">
    <source>
        <dbReference type="Google" id="ProtNLM"/>
    </source>
</evidence>
<dbReference type="Proteomes" id="UP001448207">
    <property type="component" value="Unassembled WGS sequence"/>
</dbReference>
<keyword evidence="4" id="KW-1185">Reference proteome</keyword>
<dbReference type="InterPro" id="IPR039040">
    <property type="entry name" value="NAB_fam"/>
</dbReference>
<dbReference type="InterPro" id="IPR013761">
    <property type="entry name" value="SAM/pointed_sf"/>
</dbReference>
<keyword evidence="1" id="KW-0175">Coiled coil</keyword>
<evidence type="ECO:0000256" key="2">
    <source>
        <dbReference type="SAM" id="MobiDB-lite"/>
    </source>
</evidence>
<accession>A0ABR3AN30</accession>
<comment type="caution">
    <text evidence="3">The sequence shown here is derived from an EMBL/GenBank/DDBJ whole genome shotgun (WGS) entry which is preliminary data.</text>
</comment>
<sequence length="364" mass="41294">MMSLNFFLKTHKLDQYFDNFEKAGATDGDLDQLLQFNDGELNEFLSAVGVLPFHAIKLKKCLRELKTSPDTNNQTVKLPSDTPISIQPKNDHTSLDTPPTSVVSAISTQDIAISKDDILSRAIIFGKKGIRPITAYQDAINQATAKLALNNPTLLLHKGYLFELAKKKLIEDGYSYKRGKSRSKYSTDIKAPKMPCNPPLQLIQINHKRKEHAEQASKERAERLKDIQDILKALLSQEQHQNALLRYASHCNNQKSQMVAEHELEYLASSRQSLKREMNKLKAQERKHQWYKRRQVSRSLPVSKGGLISPNSLLESHDKIPYDEHRNEKWTGSSPSLFSSSSAASEYQVPFEDHVPNQIKFLGS</sequence>
<feature type="region of interest" description="Disordered" evidence="2">
    <location>
        <begin position="69"/>
        <end position="99"/>
    </location>
</feature>
<dbReference type="PANTHER" id="PTHR12623:SF10">
    <property type="entry name" value="NGFI-A-BINDING PROTEIN HOMOLOG"/>
    <property type="match status" value="1"/>
</dbReference>
<dbReference type="Gene3D" id="1.10.150.50">
    <property type="entry name" value="Transcription Factor, Ets-1"/>
    <property type="match status" value="1"/>
</dbReference>
<dbReference type="PANTHER" id="PTHR12623">
    <property type="entry name" value="NGFI-A BINDING PROTEIN"/>
    <property type="match status" value="1"/>
</dbReference>
<feature type="compositionally biased region" description="Polar residues" evidence="2">
    <location>
        <begin position="69"/>
        <end position="88"/>
    </location>
</feature>
<evidence type="ECO:0000313" key="4">
    <source>
        <dbReference type="Proteomes" id="UP001448207"/>
    </source>
</evidence>
<gene>
    <name evidence="3" type="ORF">J3Q64DRAFT_1293524</name>
</gene>
<protein>
    <recommendedName>
        <fullName evidence="5">NAB co-repressor domain-containing protein</fullName>
    </recommendedName>
</protein>
<organism evidence="3 4">
    <name type="scientific">Phycomyces blakesleeanus</name>
    <dbReference type="NCBI Taxonomy" id="4837"/>
    <lineage>
        <taxon>Eukaryota</taxon>
        <taxon>Fungi</taxon>
        <taxon>Fungi incertae sedis</taxon>
        <taxon>Mucoromycota</taxon>
        <taxon>Mucoromycotina</taxon>
        <taxon>Mucoromycetes</taxon>
        <taxon>Mucorales</taxon>
        <taxon>Phycomycetaceae</taxon>
        <taxon>Phycomyces</taxon>
    </lineage>
</organism>
<dbReference type="EMBL" id="JBCLYO010000026">
    <property type="protein sequence ID" value="KAL0078073.1"/>
    <property type="molecule type" value="Genomic_DNA"/>
</dbReference>
<dbReference type="Gene3D" id="1.20.120.2010">
    <property type="entry name" value="NAB conserved domain 2"/>
    <property type="match status" value="1"/>
</dbReference>